<dbReference type="NCBIfam" id="TIGR04183">
    <property type="entry name" value="Por_Secre_tail"/>
    <property type="match status" value="1"/>
</dbReference>
<dbReference type="GO" id="GO:0005576">
    <property type="term" value="C:extracellular region"/>
    <property type="evidence" value="ECO:0007669"/>
    <property type="project" value="TreeGrafter"/>
</dbReference>
<dbReference type="Gene3D" id="3.20.20.80">
    <property type="entry name" value="Glycosidases"/>
    <property type="match status" value="2"/>
</dbReference>
<dbReference type="Gene3D" id="2.60.40.10">
    <property type="entry name" value="Immunoglobulins"/>
    <property type="match status" value="5"/>
</dbReference>
<dbReference type="EMBL" id="CP071869">
    <property type="protein sequence ID" value="QTE23969.1"/>
    <property type="molecule type" value="Genomic_DNA"/>
</dbReference>
<feature type="domain" description="GH18" evidence="10">
    <location>
        <begin position="28"/>
        <end position="480"/>
    </location>
</feature>
<dbReference type="InterPro" id="IPR001579">
    <property type="entry name" value="Glyco_hydro_18_chit_AS"/>
</dbReference>
<dbReference type="InterPro" id="IPR026444">
    <property type="entry name" value="Secre_tail"/>
</dbReference>
<evidence type="ECO:0000256" key="7">
    <source>
        <dbReference type="ARBA" id="ARBA00023295"/>
    </source>
</evidence>
<proteinExistence type="inferred from homology"/>
<accession>A0A975H8E6</accession>
<evidence type="ECO:0000256" key="3">
    <source>
        <dbReference type="ARBA" id="ARBA00012729"/>
    </source>
</evidence>
<evidence type="ECO:0000256" key="1">
    <source>
        <dbReference type="ARBA" id="ARBA00000822"/>
    </source>
</evidence>
<feature type="domain" description="GH18" evidence="10">
    <location>
        <begin position="1435"/>
        <end position="1775"/>
    </location>
</feature>
<evidence type="ECO:0000313" key="12">
    <source>
        <dbReference type="Proteomes" id="UP000663920"/>
    </source>
</evidence>
<comment type="catalytic activity">
    <reaction evidence="1">
        <text>Random endo-hydrolysis of N-acetyl-beta-D-glucosaminide (1-&gt;4)-beta-linkages in chitin and chitodextrins.</text>
        <dbReference type="EC" id="3.2.1.14"/>
    </reaction>
</comment>
<dbReference type="SMART" id="SM00636">
    <property type="entry name" value="Glyco_18"/>
    <property type="match status" value="1"/>
</dbReference>
<dbReference type="EC" id="3.2.1.14" evidence="3"/>
<evidence type="ECO:0000256" key="6">
    <source>
        <dbReference type="ARBA" id="ARBA00023024"/>
    </source>
</evidence>
<dbReference type="SUPFAM" id="SSF49452">
    <property type="entry name" value="Starch-binding domain-like"/>
    <property type="match status" value="2"/>
</dbReference>
<dbReference type="PANTHER" id="PTHR11177:SF317">
    <property type="entry name" value="CHITINASE 12-RELATED"/>
    <property type="match status" value="1"/>
</dbReference>
<dbReference type="Pfam" id="PF18962">
    <property type="entry name" value="Por_Secre_tail"/>
    <property type="match status" value="1"/>
</dbReference>
<dbReference type="Proteomes" id="UP000663920">
    <property type="component" value="Chromosome"/>
</dbReference>
<dbReference type="InterPro" id="IPR050314">
    <property type="entry name" value="Glycosyl_Hydrlase_18"/>
</dbReference>
<dbReference type="InterPro" id="IPR029070">
    <property type="entry name" value="Chitinase_insertion_sf"/>
</dbReference>
<keyword evidence="4 9" id="KW-0732">Signal</keyword>
<keyword evidence="12" id="KW-1185">Reference proteome</keyword>
<reference evidence="11 12" key="1">
    <citation type="submission" date="2021-03" db="EMBL/GenBank/DDBJ databases">
        <title>Complete genome of Polaribacter_sp.SM13.</title>
        <authorList>
            <person name="Jeong S.W."/>
            <person name="Bae J.W."/>
        </authorList>
    </citation>
    <scope>NUCLEOTIDE SEQUENCE [LARGE SCALE GENOMIC DNA]</scope>
    <source>
        <strain evidence="11 12">SM13</strain>
    </source>
</reference>
<organism evidence="11 12">
    <name type="scientific">Polaribacter cellanae</name>
    <dbReference type="NCBI Taxonomy" id="2818493"/>
    <lineage>
        <taxon>Bacteria</taxon>
        <taxon>Pseudomonadati</taxon>
        <taxon>Bacteroidota</taxon>
        <taxon>Flavobacteriia</taxon>
        <taxon>Flavobacteriales</taxon>
        <taxon>Flavobacteriaceae</taxon>
    </lineage>
</organism>
<dbReference type="Gene3D" id="2.60.40.1120">
    <property type="entry name" value="Carboxypeptidase-like, regulatory domain"/>
    <property type="match status" value="2"/>
</dbReference>
<feature type="signal peptide" evidence="9">
    <location>
        <begin position="1"/>
        <end position="20"/>
    </location>
</feature>
<dbReference type="InterPro" id="IPR001223">
    <property type="entry name" value="Glyco_hydro18_cat"/>
</dbReference>
<feature type="chain" id="PRO_5037883111" description="chitinase" evidence="9">
    <location>
        <begin position="21"/>
        <end position="1863"/>
    </location>
</feature>
<protein>
    <recommendedName>
        <fullName evidence="3">chitinase</fullName>
        <ecNumber evidence="3">3.2.1.14</ecNumber>
    </recommendedName>
</protein>
<dbReference type="GO" id="GO:0006032">
    <property type="term" value="P:chitin catabolic process"/>
    <property type="evidence" value="ECO:0007669"/>
    <property type="project" value="UniProtKB-KW"/>
</dbReference>
<evidence type="ECO:0000259" key="10">
    <source>
        <dbReference type="PROSITE" id="PS51910"/>
    </source>
</evidence>
<dbReference type="InterPro" id="IPR013784">
    <property type="entry name" value="Carb-bd-like_fold"/>
</dbReference>
<keyword evidence="6" id="KW-0146">Chitin degradation</keyword>
<name>A0A975H8E6_9FLAO</name>
<evidence type="ECO:0000256" key="9">
    <source>
        <dbReference type="SAM" id="SignalP"/>
    </source>
</evidence>
<dbReference type="GO" id="GO:0030246">
    <property type="term" value="F:carbohydrate binding"/>
    <property type="evidence" value="ECO:0007669"/>
    <property type="project" value="InterPro"/>
</dbReference>
<keyword evidence="6" id="KW-0119">Carbohydrate metabolism</keyword>
<dbReference type="InterPro" id="IPR017853">
    <property type="entry name" value="GH"/>
</dbReference>
<dbReference type="Gene3D" id="3.10.50.10">
    <property type="match status" value="1"/>
</dbReference>
<dbReference type="GO" id="GO:0008843">
    <property type="term" value="F:endochitinase activity"/>
    <property type="evidence" value="ECO:0007669"/>
    <property type="project" value="UniProtKB-EC"/>
</dbReference>
<dbReference type="Pfam" id="PF00704">
    <property type="entry name" value="Glyco_hydro_18"/>
    <property type="match status" value="2"/>
</dbReference>
<dbReference type="CDD" id="cd06548">
    <property type="entry name" value="GH18_chitinase"/>
    <property type="match status" value="1"/>
</dbReference>
<dbReference type="InterPro" id="IPR013783">
    <property type="entry name" value="Ig-like_fold"/>
</dbReference>
<dbReference type="SUPFAM" id="SSF54556">
    <property type="entry name" value="Chitinase insertion domain"/>
    <property type="match status" value="1"/>
</dbReference>
<dbReference type="SUPFAM" id="SSF51445">
    <property type="entry name" value="(Trans)glycosidases"/>
    <property type="match status" value="2"/>
</dbReference>
<evidence type="ECO:0000256" key="8">
    <source>
        <dbReference type="RuleBase" id="RU000489"/>
    </source>
</evidence>
<comment type="similarity">
    <text evidence="2">Belongs to the glycosyl hydrolase 18 family. Chitinase class II subfamily.</text>
</comment>
<dbReference type="PROSITE" id="PS01095">
    <property type="entry name" value="GH18_1"/>
    <property type="match status" value="2"/>
</dbReference>
<dbReference type="CDD" id="cd02871">
    <property type="entry name" value="GH18_chitinase_D-like"/>
    <property type="match status" value="1"/>
</dbReference>
<evidence type="ECO:0000256" key="4">
    <source>
        <dbReference type="ARBA" id="ARBA00022729"/>
    </source>
</evidence>
<evidence type="ECO:0000256" key="2">
    <source>
        <dbReference type="ARBA" id="ARBA00009121"/>
    </source>
</evidence>
<dbReference type="GO" id="GO:0008061">
    <property type="term" value="F:chitin binding"/>
    <property type="evidence" value="ECO:0007669"/>
    <property type="project" value="InterPro"/>
</dbReference>
<sequence length="1863" mass="200990">MRKLLLCAFLSYMSILQVNAQTQPQHNKKVVGYYAQWSIYARDYNVLDIEADKLTHLLYAFFDTKYNATTDTAYIESLDDYADFQHNESGLHAWDAPVKGNIGDLKLLKEKYPHLKIIISLGGWTKSQAFPDIAKSANARATLSQSMVDFMTKYPWIDGFDLDWEFPVQGGTDGNETINGAAVPAQPHYQDDHKNLVLLLKEMRSVFNANSMQNKSISMAAGNNVNNLLATHVGPGTEATHGMTENVFDFCDFVTFFGYDFGGNWFDKTSYNAPLYGGDHPNDPLNRGAGKPNQVLDGLVSLYLNGLQVPVDKLVMGIPFYGKLFEGVASTGVVPNLPGLYESAPRVNSSACNLPQPPKGTWDAVNCESSGSIEFCDLYQGFGTNKHQYLDANNPMQVSAAAAANGWVRYWDDTAKVPYLYNATTNKFITYDDNQSIDLKVKYALSKNLGGVMIWELSQDARNNSSNSLLKTINNSLQSAEYDLTINFKDSSNNPLQSVVVELKDENNVVLQTLNSDALGQVVFSNKQGNVPYNITYSLSGYAFLPNTISYASLEFNSDKTVNVTGSNQVVSIAGSVKENNVLLTNVDVVLKNTTTGEELSRTTSTDGNFTFNSVIDGNDYTVRAEKDFYSFTELTYTNLSSNKTNQLIEATRSTFTISGKVLAGANPLQGATISISGNNQNYTGTTDALGNYSIANLSAGYDYTVTPSFTSKVLLPANVQVNALNENKVFNFAENLGLIYGTVKNGSTPVAGAKVSLILPWTDSSHPYTNLIATTNSEGKYFYTETQLSGYSAINSLKLNSYENNAVVYLPSDLANLPVPSVATEYNFNSQTAVSPEITINKPNQSTISIAPGNTVDLEALVGLTFNDGTTTISTVTFEVDGVTVANTSTNNVYSAVWTPTNSDIGNSHIFKVTAEDSNGVSKTKTFNFSLVCSGAGCSNVSPSVTLGTPANTTIDQTSGFQNIPITVTVTDSDGTIASVAISIDGNTTAMTAGGNDTYTYNFTPTAYKAYPIVITAVDNKNGSTTINKTLNITNSVTTYIISGTVVTGTNPLQGVTVTISGNGQNYTDITDTSGNYSIANLSAGFDYTVTPSLNNTVLTPASVQVTALSENKVLNFAEEVNTAGTGSIYGVVKNGSTPIQGAKVSLVLPWTDNSHPYVNLIAVTNAQGEYSYTEAQVSGYTTISSLKLNSYENNGVAYLPSNIGNIPMPSTATEYNFNSQPVAPEVTIKQPNQSTINIAPGATVNLEALVGLTFNDGTTSISSVAFEVDGVAVANTNTNDVYSAVWTPGNSDIGNSHVFKVTAEDSNGVSVNETFNFNLVCAGANCPNVSPSVTLSAPTSTTINQNGGFQNIPIAVTVTDSDGTINSVNITINGSTVAMTAGANDIYTYNFTPSAYQAYPIVITAIDNENGSTTINKTLNITNSVFVPLPSGNIVLGYAHSWESASAPFLYFNEIQNKKFNVVMYSFIETEGGNGFTPKLTINSNRYLTNGVFDSKLLKDDINVLRSKGIPVIASIGGQNGHVELRNTAEKNEFVQGIKDIIDEYHFDGVDLDFEGGSMNFGAGALTDFSYQSLTPYPKLKNVVDAFKELKQHYGSNFIMTCAPETFYVQVGHSTYSSIAGSFLPVLHNLRNELDLVMVQLYNTGSVNALDGTAYSQGTPDFLTSMTDMLISGFNVSNSGFSFPGLPASKIMVAIPSCPAAAPAGGYIQPNEATKALDYLRFGTSFAGRNYTLQGSAHPDLRGVMTWSINWDAADCGSADQFANSYSNYFNNNNKSFKKALSVQEQGYDEVKVYPIPFENRLNISSQKNIEAIKIFNVSGTEIFAQDKFEGFLDVSFLSSGVYFLQIQVEGKVFYKKITKQ</sequence>
<evidence type="ECO:0000313" key="11">
    <source>
        <dbReference type="EMBL" id="QTE23969.1"/>
    </source>
</evidence>
<keyword evidence="5 8" id="KW-0378">Hydrolase</keyword>
<keyword evidence="6" id="KW-0624">Polysaccharide degradation</keyword>
<dbReference type="RefSeq" id="WP_208079955.1">
    <property type="nucleotide sequence ID" value="NZ_CP071869.1"/>
</dbReference>
<dbReference type="InterPro" id="IPR011583">
    <property type="entry name" value="Chitinase_II/V-like_cat"/>
</dbReference>
<dbReference type="SUPFAM" id="SSF49478">
    <property type="entry name" value="Cna protein B-type domain"/>
    <property type="match status" value="1"/>
</dbReference>
<gene>
    <name evidence="11" type="ORF">J3359_06785</name>
</gene>
<evidence type="ECO:0000256" key="5">
    <source>
        <dbReference type="ARBA" id="ARBA00022801"/>
    </source>
</evidence>
<dbReference type="GO" id="GO:0005975">
    <property type="term" value="P:carbohydrate metabolic process"/>
    <property type="evidence" value="ECO:0007669"/>
    <property type="project" value="InterPro"/>
</dbReference>
<keyword evidence="7 8" id="KW-0326">Glycosidase</keyword>
<dbReference type="KEGG" id="pcea:J3359_06785"/>
<dbReference type="PROSITE" id="PS51910">
    <property type="entry name" value="GH18_2"/>
    <property type="match status" value="2"/>
</dbReference>
<dbReference type="PANTHER" id="PTHR11177">
    <property type="entry name" value="CHITINASE"/>
    <property type="match status" value="1"/>
</dbReference>